<dbReference type="SUPFAM" id="SSF55347">
    <property type="entry name" value="Glyceraldehyde-3-phosphate dehydrogenase-like, C-terminal domain"/>
    <property type="match status" value="1"/>
</dbReference>
<dbReference type="Proteomes" id="UP000176914">
    <property type="component" value="Unassembled WGS sequence"/>
</dbReference>
<dbReference type="InterPro" id="IPR036291">
    <property type="entry name" value="NAD(P)-bd_dom_sf"/>
</dbReference>
<evidence type="ECO:0000313" key="5">
    <source>
        <dbReference type="EMBL" id="OGG69429.1"/>
    </source>
</evidence>
<comment type="similarity">
    <text evidence="1">Belongs to the Gfo/Idh/MocA family.</text>
</comment>
<organism evidence="5 6">
    <name type="scientific">Candidatus Kaiserbacteria bacterium RIFCSPHIGHO2_02_FULL_55_25</name>
    <dbReference type="NCBI Taxonomy" id="1798498"/>
    <lineage>
        <taxon>Bacteria</taxon>
        <taxon>Candidatus Kaiseribacteriota</taxon>
    </lineage>
</organism>
<evidence type="ECO:0000256" key="2">
    <source>
        <dbReference type="ARBA" id="ARBA00023002"/>
    </source>
</evidence>
<dbReference type="SUPFAM" id="SSF51735">
    <property type="entry name" value="NAD(P)-binding Rossmann-fold domains"/>
    <property type="match status" value="1"/>
</dbReference>
<dbReference type="EMBL" id="MFLL01000012">
    <property type="protein sequence ID" value="OGG69429.1"/>
    <property type="molecule type" value="Genomic_DNA"/>
</dbReference>
<keyword evidence="2" id="KW-0560">Oxidoreductase</keyword>
<feature type="domain" description="Gfo/Idh/MocA-like oxidoreductase N-terminal" evidence="3">
    <location>
        <begin position="7"/>
        <end position="124"/>
    </location>
</feature>
<dbReference type="GO" id="GO:0016491">
    <property type="term" value="F:oxidoreductase activity"/>
    <property type="evidence" value="ECO:0007669"/>
    <property type="project" value="UniProtKB-KW"/>
</dbReference>
<dbReference type="Pfam" id="PF01408">
    <property type="entry name" value="GFO_IDH_MocA"/>
    <property type="match status" value="1"/>
</dbReference>
<dbReference type="PANTHER" id="PTHR22604">
    <property type="entry name" value="OXIDOREDUCTASES"/>
    <property type="match status" value="1"/>
</dbReference>
<evidence type="ECO:0000259" key="3">
    <source>
        <dbReference type="Pfam" id="PF01408"/>
    </source>
</evidence>
<reference evidence="5 6" key="1">
    <citation type="journal article" date="2016" name="Nat. Commun.">
        <title>Thousands of microbial genomes shed light on interconnected biogeochemical processes in an aquifer system.</title>
        <authorList>
            <person name="Anantharaman K."/>
            <person name="Brown C.T."/>
            <person name="Hug L.A."/>
            <person name="Sharon I."/>
            <person name="Castelle C.J."/>
            <person name="Probst A.J."/>
            <person name="Thomas B.C."/>
            <person name="Singh A."/>
            <person name="Wilkins M.J."/>
            <person name="Karaoz U."/>
            <person name="Brodie E.L."/>
            <person name="Williams K.H."/>
            <person name="Hubbard S.S."/>
            <person name="Banfield J.F."/>
        </authorList>
    </citation>
    <scope>NUCLEOTIDE SEQUENCE [LARGE SCALE GENOMIC DNA]</scope>
</reference>
<gene>
    <name evidence="5" type="ORF">A3C20_00815</name>
</gene>
<dbReference type="InterPro" id="IPR050984">
    <property type="entry name" value="Gfo/Idh/MocA_domain"/>
</dbReference>
<feature type="domain" description="GFO/IDH/MocA-like oxidoreductase" evidence="4">
    <location>
        <begin position="134"/>
        <end position="247"/>
    </location>
</feature>
<evidence type="ECO:0008006" key="7">
    <source>
        <dbReference type="Google" id="ProtNLM"/>
    </source>
</evidence>
<dbReference type="Gene3D" id="3.40.50.720">
    <property type="entry name" value="NAD(P)-binding Rossmann-like Domain"/>
    <property type="match status" value="1"/>
</dbReference>
<proteinExistence type="inferred from homology"/>
<dbReference type="InterPro" id="IPR000683">
    <property type="entry name" value="Gfo/Idh/MocA-like_OxRdtase_N"/>
</dbReference>
<evidence type="ECO:0000256" key="1">
    <source>
        <dbReference type="ARBA" id="ARBA00010928"/>
    </source>
</evidence>
<dbReference type="PANTHER" id="PTHR22604:SF105">
    <property type="entry name" value="TRANS-1,2-DIHYDROBENZENE-1,2-DIOL DEHYDROGENASE"/>
    <property type="match status" value="1"/>
</dbReference>
<sequence length="334" mass="36825">MSGETKVRVGILGCANIAGKYAIAAFKSLPNVELVAIASREEAKAKEWAERYGLEAETYDSLVARDDIDVIYSPLPVGLQEEWVLKAAATGKHLICEKSMTYSLASAKRMVGACKDAGVALYENFVPEFHPQHAQVLSLINGQKIGKPQVWSGAYGFPAFPENDIRYNADLKGGALNDCGCYTVYMARKIMQGEPIAVTCTLSSDGRDVDIKGSALLEFENGTALMSFGFDHFYQNTYFVWGSKGIVRTNRAFALPPTFTPAIELMENDGTKEKRTTIEIPATNQFALSFDYFCSAVARQNTKQFGEMYERIIRQAAVLEAMRVSAREGKRVVL</sequence>
<accession>A0A1F6E6V3</accession>
<evidence type="ECO:0000313" key="6">
    <source>
        <dbReference type="Proteomes" id="UP000176914"/>
    </source>
</evidence>
<dbReference type="InterPro" id="IPR055170">
    <property type="entry name" value="GFO_IDH_MocA-like_dom"/>
</dbReference>
<dbReference type="Gene3D" id="3.30.360.10">
    <property type="entry name" value="Dihydrodipicolinate Reductase, domain 2"/>
    <property type="match status" value="1"/>
</dbReference>
<dbReference type="Pfam" id="PF22725">
    <property type="entry name" value="GFO_IDH_MocA_C3"/>
    <property type="match status" value="1"/>
</dbReference>
<protein>
    <recommendedName>
        <fullName evidence="7">Gfo/Idh/MocA-like oxidoreductase N-terminal domain-containing protein</fullName>
    </recommendedName>
</protein>
<dbReference type="AlphaFoldDB" id="A0A1F6E6V3"/>
<evidence type="ECO:0000259" key="4">
    <source>
        <dbReference type="Pfam" id="PF22725"/>
    </source>
</evidence>
<comment type="caution">
    <text evidence="5">The sequence shown here is derived from an EMBL/GenBank/DDBJ whole genome shotgun (WGS) entry which is preliminary data.</text>
</comment>
<name>A0A1F6E6V3_9BACT</name>
<dbReference type="GO" id="GO:0000166">
    <property type="term" value="F:nucleotide binding"/>
    <property type="evidence" value="ECO:0007669"/>
    <property type="project" value="InterPro"/>
</dbReference>